<dbReference type="InterPro" id="IPR013604">
    <property type="entry name" value="7TM_chemorcpt"/>
</dbReference>
<dbReference type="Proteomes" id="UP000887013">
    <property type="component" value="Unassembled WGS sequence"/>
</dbReference>
<name>A0A8X6N8S0_NEPPI</name>
<keyword evidence="2" id="KW-1003">Cell membrane</keyword>
<evidence type="ECO:0000256" key="3">
    <source>
        <dbReference type="ARBA" id="ARBA00022692"/>
    </source>
</evidence>
<keyword evidence="3 6" id="KW-0812">Transmembrane</keyword>
<dbReference type="EMBL" id="BMAW01055532">
    <property type="protein sequence ID" value="GFT01302.1"/>
    <property type="molecule type" value="Genomic_DNA"/>
</dbReference>
<keyword evidence="5 6" id="KW-0472">Membrane</keyword>
<proteinExistence type="predicted"/>
<dbReference type="GO" id="GO:0005886">
    <property type="term" value="C:plasma membrane"/>
    <property type="evidence" value="ECO:0007669"/>
    <property type="project" value="UniProtKB-SubCell"/>
</dbReference>
<reference evidence="7" key="1">
    <citation type="submission" date="2020-08" db="EMBL/GenBank/DDBJ databases">
        <title>Multicomponent nature underlies the extraordinary mechanical properties of spider dragline silk.</title>
        <authorList>
            <person name="Kono N."/>
            <person name="Nakamura H."/>
            <person name="Mori M."/>
            <person name="Yoshida Y."/>
            <person name="Ohtoshi R."/>
            <person name="Malay A.D."/>
            <person name="Moran D.A.P."/>
            <person name="Tomita M."/>
            <person name="Numata K."/>
            <person name="Arakawa K."/>
        </authorList>
    </citation>
    <scope>NUCLEOTIDE SEQUENCE</scope>
</reference>
<feature type="transmembrane region" description="Helical" evidence="6">
    <location>
        <begin position="178"/>
        <end position="199"/>
    </location>
</feature>
<sequence length="201" mass="22454">MDVFCVASATVLCGIGGSFAGYYCYVCICIKICFAKFVLKSKTLISQCDYKKILGIHDEISQAMALANKFLSYPAFVTVLCNMFGLFFIIYNFVFYPSDDIEACLLLIYGIIQNVTALLLMLIPAAGCNRASNVARNTIKSLPGFLPQYRKILKMYIQRHSEIISLTLWNIYVIDESLVISAFGTLLTYGFFIGSIKIAKE</sequence>
<accession>A0A8X6N8S0</accession>
<protein>
    <submittedName>
        <fullName evidence="7">Uncharacterized protein</fullName>
    </submittedName>
</protein>
<evidence type="ECO:0000313" key="8">
    <source>
        <dbReference type="Proteomes" id="UP000887013"/>
    </source>
</evidence>
<evidence type="ECO:0000313" key="7">
    <source>
        <dbReference type="EMBL" id="GFT01302.1"/>
    </source>
</evidence>
<keyword evidence="4 6" id="KW-1133">Transmembrane helix</keyword>
<dbReference type="OrthoDB" id="5800391at2759"/>
<comment type="subcellular location">
    <subcellularLocation>
        <location evidence="1">Cell membrane</location>
        <topology evidence="1">Multi-pass membrane protein</topology>
    </subcellularLocation>
</comment>
<feature type="transmembrane region" description="Helical" evidence="6">
    <location>
        <begin position="70"/>
        <end position="94"/>
    </location>
</feature>
<evidence type="ECO:0000256" key="2">
    <source>
        <dbReference type="ARBA" id="ARBA00022475"/>
    </source>
</evidence>
<keyword evidence="8" id="KW-1185">Reference proteome</keyword>
<dbReference type="GO" id="GO:0050909">
    <property type="term" value="P:sensory perception of taste"/>
    <property type="evidence" value="ECO:0007669"/>
    <property type="project" value="InterPro"/>
</dbReference>
<evidence type="ECO:0000256" key="5">
    <source>
        <dbReference type="ARBA" id="ARBA00023136"/>
    </source>
</evidence>
<organism evidence="7 8">
    <name type="scientific">Nephila pilipes</name>
    <name type="common">Giant wood spider</name>
    <name type="synonym">Nephila maculata</name>
    <dbReference type="NCBI Taxonomy" id="299642"/>
    <lineage>
        <taxon>Eukaryota</taxon>
        <taxon>Metazoa</taxon>
        <taxon>Ecdysozoa</taxon>
        <taxon>Arthropoda</taxon>
        <taxon>Chelicerata</taxon>
        <taxon>Arachnida</taxon>
        <taxon>Araneae</taxon>
        <taxon>Araneomorphae</taxon>
        <taxon>Entelegynae</taxon>
        <taxon>Araneoidea</taxon>
        <taxon>Nephilidae</taxon>
        <taxon>Nephila</taxon>
    </lineage>
</organism>
<dbReference type="Pfam" id="PF08395">
    <property type="entry name" value="7tm_7"/>
    <property type="match status" value="1"/>
</dbReference>
<feature type="transmembrane region" description="Helical" evidence="6">
    <location>
        <begin position="106"/>
        <end position="126"/>
    </location>
</feature>
<evidence type="ECO:0000256" key="6">
    <source>
        <dbReference type="SAM" id="Phobius"/>
    </source>
</evidence>
<comment type="caution">
    <text evidence="7">The sequence shown here is derived from an EMBL/GenBank/DDBJ whole genome shotgun (WGS) entry which is preliminary data.</text>
</comment>
<evidence type="ECO:0000256" key="1">
    <source>
        <dbReference type="ARBA" id="ARBA00004651"/>
    </source>
</evidence>
<evidence type="ECO:0000256" key="4">
    <source>
        <dbReference type="ARBA" id="ARBA00022989"/>
    </source>
</evidence>
<dbReference type="AlphaFoldDB" id="A0A8X6N8S0"/>
<gene>
    <name evidence="7" type="primary">AVEN_165585_1</name>
    <name evidence="7" type="ORF">NPIL_572191</name>
</gene>